<proteinExistence type="predicted"/>
<reference evidence="1 2" key="1">
    <citation type="submission" date="2018-08" db="EMBL/GenBank/DDBJ databases">
        <title>Complete genome sequence of five Acinetobacter baumannii phages from Abidjan, Cote d'Ivoire.</title>
        <authorList>
            <person name="Essoh C."/>
            <person name="Vernadet J.-P."/>
            <person name="Vergnaud G."/>
            <person name="Resch G."/>
            <person name="Pourcel C."/>
        </authorList>
    </citation>
    <scope>NUCLEOTIDE SEQUENCE [LARGE SCALE GENOMIC DNA]</scope>
</reference>
<dbReference type="Proteomes" id="UP000267500">
    <property type="component" value="Segment"/>
</dbReference>
<organism evidence="1 2">
    <name type="scientific">Acinetobacter phage vB_AbaM_B09_Aci01-1</name>
    <dbReference type="NCBI Taxonomy" id="2315466"/>
    <lineage>
        <taxon>Viruses</taxon>
        <taxon>Duplodnaviria</taxon>
        <taxon>Heunggongvirae</taxon>
        <taxon>Uroviricota</taxon>
        <taxon>Caudoviricetes</taxon>
        <taxon>Saclayvirus</taxon>
        <taxon>Saclayvirus Aci011</taxon>
    </lineage>
</organism>
<name>A0A386KKV1_9CAUD</name>
<gene>
    <name evidence="1" type="ORF">Aci011_142</name>
</gene>
<dbReference type="EMBL" id="MH800198">
    <property type="protein sequence ID" value="AYD85579.1"/>
    <property type="molecule type" value="Genomic_DNA"/>
</dbReference>
<keyword evidence="2" id="KW-1185">Reference proteome</keyword>
<sequence length="167" mass="18888">MSHFGIDPRAAKDFWSTDPLKVNQEMLESKTMSLCEKFLHDMLLHDAYFYGLFNAGPDSEEYLNAFADIKGIARKYPVLFVEPKKMTDVGTIGFPLEPSLNELTQSIRGGIAKDEVCVVVGKPTNASTIRPEVLEFYKSRRNNPVLHVALEDTKPYLVERYLGNSIK</sequence>
<protein>
    <submittedName>
        <fullName evidence="1">Uncharacterized protein</fullName>
    </submittedName>
</protein>
<evidence type="ECO:0000313" key="2">
    <source>
        <dbReference type="Proteomes" id="UP000267500"/>
    </source>
</evidence>
<evidence type="ECO:0000313" key="1">
    <source>
        <dbReference type="EMBL" id="AYD85579.1"/>
    </source>
</evidence>
<accession>A0A386KKV1</accession>